<gene>
    <name evidence="1" type="ORF">CYJ19_09310</name>
</gene>
<organism evidence="1 2">
    <name type="scientific">Winkia neuii</name>
    <dbReference type="NCBI Taxonomy" id="33007"/>
    <lineage>
        <taxon>Bacteria</taxon>
        <taxon>Bacillati</taxon>
        <taxon>Actinomycetota</taxon>
        <taxon>Actinomycetes</taxon>
        <taxon>Actinomycetales</taxon>
        <taxon>Actinomycetaceae</taxon>
        <taxon>Winkia</taxon>
    </lineage>
</organism>
<accession>A0A2I1ILA7</accession>
<name>A0A2I1ILA7_9ACTO</name>
<protein>
    <recommendedName>
        <fullName evidence="3">NUDIX hydrolase</fullName>
    </recommendedName>
</protein>
<dbReference type="AlphaFoldDB" id="A0A2I1ILA7"/>
<dbReference type="RefSeq" id="WP_024331724.1">
    <property type="nucleotide sequence ID" value="NZ_JASOXK010000006.1"/>
</dbReference>
<evidence type="ECO:0000313" key="2">
    <source>
        <dbReference type="Proteomes" id="UP000235122"/>
    </source>
</evidence>
<proteinExistence type="predicted"/>
<dbReference type="STRING" id="33007.HMPREF3198_02160"/>
<keyword evidence="2" id="KW-1185">Reference proteome</keyword>
<evidence type="ECO:0000313" key="1">
    <source>
        <dbReference type="EMBL" id="PKY71904.1"/>
    </source>
</evidence>
<comment type="caution">
    <text evidence="1">The sequence shown here is derived from an EMBL/GenBank/DDBJ whole genome shotgun (WGS) entry which is preliminary data.</text>
</comment>
<dbReference type="EMBL" id="PKKO01000005">
    <property type="protein sequence ID" value="PKY71904.1"/>
    <property type="molecule type" value="Genomic_DNA"/>
</dbReference>
<evidence type="ECO:0008006" key="3">
    <source>
        <dbReference type="Google" id="ProtNLM"/>
    </source>
</evidence>
<reference evidence="1 2" key="1">
    <citation type="submission" date="2017-12" db="EMBL/GenBank/DDBJ databases">
        <title>Phylogenetic diversity of female urinary microbiome.</title>
        <authorList>
            <person name="Thomas-White K."/>
            <person name="Wolfe A.J."/>
        </authorList>
    </citation>
    <scope>NUCLEOTIDE SEQUENCE [LARGE SCALE GENOMIC DNA]</scope>
    <source>
        <strain evidence="1 2">UMB0402</strain>
    </source>
</reference>
<dbReference type="Proteomes" id="UP000235122">
    <property type="component" value="Unassembled WGS sequence"/>
</dbReference>
<sequence length="168" mass="18079">MKLAFILFTIAFIIIVVGTVAKARKLDNLHKRIEHMRHRLDRALLQRAACALGIARSGVLDPASSLLLEEAALEALHAVDAPGRHGERSLVESNLSQVIKATAADPGALGRGLYAELEEAETEVQIARKIHNGAVVRVRQIRSGKLISLAHLAGRAPLPETINIGEGL</sequence>
<dbReference type="GeneID" id="35866979"/>